<protein>
    <recommendedName>
        <fullName evidence="4 12">GPI mannosyltransferase 2</fullName>
        <ecNumber evidence="12">2.4.1.-</ecNumber>
    </recommendedName>
</protein>
<dbReference type="EMBL" id="JAACJL010000015">
    <property type="protein sequence ID" value="KAF4620411.1"/>
    <property type="molecule type" value="Genomic_DNA"/>
</dbReference>
<dbReference type="GO" id="GO:0031501">
    <property type="term" value="C:mannosyltransferase complex"/>
    <property type="evidence" value="ECO:0007669"/>
    <property type="project" value="TreeGrafter"/>
</dbReference>
<comment type="function">
    <text evidence="12">Mannosyltransferase involved in glycosylphosphatidylinositol-anchor biosynthesis.</text>
</comment>
<comment type="caution">
    <text evidence="14">The sequence shown here is derived from an EMBL/GenBank/DDBJ whole genome shotgun (WGS) entry which is preliminary data.</text>
</comment>
<keyword evidence="13" id="KW-0732">Signal</keyword>
<evidence type="ECO:0000256" key="2">
    <source>
        <dbReference type="ARBA" id="ARBA00004687"/>
    </source>
</evidence>
<evidence type="ECO:0000256" key="8">
    <source>
        <dbReference type="ARBA" id="ARBA00022692"/>
    </source>
</evidence>
<feature type="transmembrane region" description="Helical" evidence="12">
    <location>
        <begin position="153"/>
        <end position="179"/>
    </location>
</feature>
<reference evidence="14 15" key="1">
    <citation type="submission" date="2019-12" db="EMBL/GenBank/DDBJ databases">
        <authorList>
            <person name="Floudas D."/>
            <person name="Bentzer J."/>
            <person name="Ahren D."/>
            <person name="Johansson T."/>
            <person name="Persson P."/>
            <person name="Tunlid A."/>
        </authorList>
    </citation>
    <scope>NUCLEOTIDE SEQUENCE [LARGE SCALE GENOMIC DNA]</scope>
    <source>
        <strain evidence="14 15">CBS 102.39</strain>
    </source>
</reference>
<feature type="transmembrane region" description="Helical" evidence="12">
    <location>
        <begin position="363"/>
        <end position="383"/>
    </location>
</feature>
<dbReference type="Proteomes" id="UP000521872">
    <property type="component" value="Unassembled WGS sequence"/>
</dbReference>
<keyword evidence="15" id="KW-1185">Reference proteome</keyword>
<comment type="pathway">
    <text evidence="2 12">Glycolipid biosynthesis; glycosylphosphatidylinositol-anchor biosynthesis.</text>
</comment>
<proteinExistence type="inferred from homology"/>
<keyword evidence="6 12" id="KW-0328">Glycosyltransferase</keyword>
<evidence type="ECO:0000256" key="3">
    <source>
        <dbReference type="ARBA" id="ARBA00008698"/>
    </source>
</evidence>
<feature type="transmembrane region" description="Helical" evidence="12">
    <location>
        <begin position="266"/>
        <end position="285"/>
    </location>
</feature>
<keyword evidence="10 12" id="KW-1133">Transmembrane helix</keyword>
<dbReference type="GO" id="GO:0006506">
    <property type="term" value="P:GPI anchor biosynthetic process"/>
    <property type="evidence" value="ECO:0007669"/>
    <property type="project" value="UniProtKB-UniPathway"/>
</dbReference>
<keyword evidence="5 12" id="KW-0337">GPI-anchor biosynthesis</keyword>
<evidence type="ECO:0000313" key="14">
    <source>
        <dbReference type="EMBL" id="KAF4620411.1"/>
    </source>
</evidence>
<dbReference type="InterPro" id="IPR007315">
    <property type="entry name" value="PIG-V/Gpi18"/>
</dbReference>
<comment type="similarity">
    <text evidence="3 12">Belongs to the PIGV family.</text>
</comment>
<evidence type="ECO:0000256" key="12">
    <source>
        <dbReference type="RuleBase" id="RU363112"/>
    </source>
</evidence>
<comment type="caution">
    <text evidence="12">Lacks conserved residue(s) required for the propagation of feature annotation.</text>
</comment>
<dbReference type="AlphaFoldDB" id="A0A8H4VRR6"/>
<evidence type="ECO:0000256" key="13">
    <source>
        <dbReference type="SAM" id="SignalP"/>
    </source>
</evidence>
<evidence type="ECO:0000256" key="4">
    <source>
        <dbReference type="ARBA" id="ARBA00013795"/>
    </source>
</evidence>
<evidence type="ECO:0000256" key="5">
    <source>
        <dbReference type="ARBA" id="ARBA00022502"/>
    </source>
</evidence>
<dbReference type="GO" id="GO:0005789">
    <property type="term" value="C:endoplasmic reticulum membrane"/>
    <property type="evidence" value="ECO:0007669"/>
    <property type="project" value="UniProtKB-SubCell"/>
</dbReference>
<evidence type="ECO:0000256" key="10">
    <source>
        <dbReference type="ARBA" id="ARBA00022989"/>
    </source>
</evidence>
<feature type="transmembrane region" description="Helical" evidence="12">
    <location>
        <begin position="336"/>
        <end position="356"/>
    </location>
</feature>
<accession>A0A8H4VRR6</accession>
<keyword evidence="7 12" id="KW-0808">Transferase</keyword>
<keyword evidence="9 12" id="KW-0256">Endoplasmic reticulum</keyword>
<evidence type="ECO:0000256" key="11">
    <source>
        <dbReference type="ARBA" id="ARBA00023136"/>
    </source>
</evidence>
<sequence>MPFLSFLSYLALLHAATALLHLFDASPKLLPYNSPLFRWDALHFTHIASAGYIYEHEWAFFPAIAFLLRAFGLQNAHSVILFYALMLIVAWDTHRTLRSLSLHHLRSSKLTKLACTLSLIPTSPATLYFVPYNEPFFTYFSYRGMLFCTRREYFKAAICFALAGSFRSNGILLSGFLLWDLLIQPFLEEKSLKSKSLLKATAYTSVVFLPFVAHHIVAYHTFCSADKAETPAWCSQIPPSIYTHVQSKYWDNGFLRYWTLNELPNFILAAPNITLLFAFSVHHLASRLRSGSVSFFKSAAAPSKTNLPFENSSITPHAIHALVMTFLLVFTSNVQIVLRLAASMPIIYWAAAWLLVEHPKAGRVWVIWSVLWGTISTILWATFLPPA</sequence>
<comment type="subcellular location">
    <subcellularLocation>
        <location evidence="1 12">Endoplasmic reticulum membrane</location>
        <topology evidence="1 12">Multi-pass membrane protein</topology>
    </subcellularLocation>
</comment>
<name>A0A8H4VRR6_9AGAR</name>
<evidence type="ECO:0000256" key="1">
    <source>
        <dbReference type="ARBA" id="ARBA00004477"/>
    </source>
</evidence>
<dbReference type="PANTHER" id="PTHR12468">
    <property type="entry name" value="GPI MANNOSYLTRANSFERASE 2"/>
    <property type="match status" value="1"/>
</dbReference>
<feature type="transmembrane region" description="Helical" evidence="12">
    <location>
        <begin position="200"/>
        <end position="222"/>
    </location>
</feature>
<evidence type="ECO:0000313" key="15">
    <source>
        <dbReference type="Proteomes" id="UP000521872"/>
    </source>
</evidence>
<feature type="signal peptide" evidence="13">
    <location>
        <begin position="1"/>
        <end position="18"/>
    </location>
</feature>
<evidence type="ECO:0000256" key="6">
    <source>
        <dbReference type="ARBA" id="ARBA00022676"/>
    </source>
</evidence>
<dbReference type="GO" id="GO:0004376">
    <property type="term" value="F:GPI mannosyltransferase activity"/>
    <property type="evidence" value="ECO:0007669"/>
    <property type="project" value="InterPro"/>
</dbReference>
<evidence type="ECO:0000256" key="7">
    <source>
        <dbReference type="ARBA" id="ARBA00022679"/>
    </source>
</evidence>
<dbReference type="EC" id="2.4.1.-" evidence="12"/>
<dbReference type="Pfam" id="PF04188">
    <property type="entry name" value="Mannosyl_trans2"/>
    <property type="match status" value="1"/>
</dbReference>
<feature type="transmembrane region" description="Helical" evidence="12">
    <location>
        <begin position="76"/>
        <end position="93"/>
    </location>
</feature>
<dbReference type="UniPathway" id="UPA00196"/>
<dbReference type="PANTHER" id="PTHR12468:SF2">
    <property type="entry name" value="GPI MANNOSYLTRANSFERASE 2"/>
    <property type="match status" value="1"/>
</dbReference>
<organism evidence="14 15">
    <name type="scientific">Agrocybe pediades</name>
    <dbReference type="NCBI Taxonomy" id="84607"/>
    <lineage>
        <taxon>Eukaryota</taxon>
        <taxon>Fungi</taxon>
        <taxon>Dikarya</taxon>
        <taxon>Basidiomycota</taxon>
        <taxon>Agaricomycotina</taxon>
        <taxon>Agaricomycetes</taxon>
        <taxon>Agaricomycetidae</taxon>
        <taxon>Agaricales</taxon>
        <taxon>Agaricineae</taxon>
        <taxon>Strophariaceae</taxon>
        <taxon>Agrocybe</taxon>
    </lineage>
</organism>
<gene>
    <name evidence="14" type="ORF">D9613_000586</name>
</gene>
<keyword evidence="8 12" id="KW-0812">Transmembrane</keyword>
<dbReference type="GO" id="GO:0000009">
    <property type="term" value="F:alpha-1,6-mannosyltransferase activity"/>
    <property type="evidence" value="ECO:0007669"/>
    <property type="project" value="InterPro"/>
</dbReference>
<feature type="chain" id="PRO_5034980948" description="GPI mannosyltransferase 2" evidence="13">
    <location>
        <begin position="19"/>
        <end position="387"/>
    </location>
</feature>
<keyword evidence="11 12" id="KW-0472">Membrane</keyword>
<evidence type="ECO:0000256" key="9">
    <source>
        <dbReference type="ARBA" id="ARBA00022824"/>
    </source>
</evidence>